<reference evidence="1 2" key="1">
    <citation type="submission" date="2009-04" db="EMBL/GenBank/DDBJ databases">
        <authorList>
            <person name="Qin X."/>
            <person name="Bachman B."/>
            <person name="Battles P."/>
            <person name="Bell A."/>
            <person name="Bess C."/>
            <person name="Bickham C."/>
            <person name="Chaboub L."/>
            <person name="Chen D."/>
            <person name="Coyle M."/>
            <person name="Deiros D.R."/>
            <person name="Dinh H."/>
            <person name="Forbes L."/>
            <person name="Fowler G."/>
            <person name="Francisco L."/>
            <person name="Fu Q."/>
            <person name="Gubbala S."/>
            <person name="Hale W."/>
            <person name="Han Y."/>
            <person name="Hemphill L."/>
            <person name="Highlander S.K."/>
            <person name="Hirani K."/>
            <person name="Hogues M."/>
            <person name="Jackson L."/>
            <person name="Jakkamsetti A."/>
            <person name="Javaid M."/>
            <person name="Jiang H."/>
            <person name="Korchina V."/>
            <person name="Kovar C."/>
            <person name="Lara F."/>
            <person name="Lee S."/>
            <person name="Mata R."/>
            <person name="Mathew T."/>
            <person name="Moen C."/>
            <person name="Morales K."/>
            <person name="Munidasa M."/>
            <person name="Nazareth L."/>
            <person name="Ngo R."/>
            <person name="Nguyen L."/>
            <person name="Okwuonu G."/>
            <person name="Ongeri F."/>
            <person name="Patil S."/>
            <person name="Petrosino J."/>
            <person name="Pham C."/>
            <person name="Pham P."/>
            <person name="Pu L.-L."/>
            <person name="Puazo M."/>
            <person name="Raj R."/>
            <person name="Reid J."/>
            <person name="Rouhana J."/>
            <person name="Saada N."/>
            <person name="Shang Y."/>
            <person name="Simmons D."/>
            <person name="Thornton R."/>
            <person name="Warren J."/>
            <person name="Weissenberger G."/>
            <person name="Zhang J."/>
            <person name="Zhang L."/>
            <person name="Zhou C."/>
            <person name="Zhu D."/>
            <person name="Muzny D."/>
            <person name="Worley K."/>
            <person name="Gibbs R."/>
        </authorList>
    </citation>
    <scope>NUCLEOTIDE SEQUENCE [LARGE SCALE GENOMIC DNA]</scope>
    <source>
        <strain evidence="1 2">F0268</strain>
    </source>
</reference>
<dbReference type="EMBL" id="ACKX01000008">
    <property type="protein sequence ID" value="EEJ52669.1"/>
    <property type="molecule type" value="Genomic_DNA"/>
</dbReference>
<accession>C2KU75</accession>
<dbReference type="AlphaFoldDB" id="C2KU75"/>
<dbReference type="STRING" id="585501.HMPREF6123_0044"/>
<protein>
    <submittedName>
        <fullName evidence="1">Uncharacterized protein</fullName>
    </submittedName>
</protein>
<sequence length="73" mass="8611">MALAKNKGTEVFRLVPLRGEVSESVPLFQKLQQKKETEQIVFLIKPSFFFLLKCFAEKRKEPYFSLTEKGKEW</sequence>
<keyword evidence="2" id="KW-1185">Reference proteome</keyword>
<evidence type="ECO:0000313" key="2">
    <source>
        <dbReference type="Proteomes" id="UP000004121"/>
    </source>
</evidence>
<proteinExistence type="predicted"/>
<dbReference type="InParanoid" id="C2KU75"/>
<name>C2KU75_9FIRM</name>
<gene>
    <name evidence="1" type="ORF">HMPREF6123_0044</name>
</gene>
<dbReference type="Proteomes" id="UP000004121">
    <property type="component" value="Unassembled WGS sequence"/>
</dbReference>
<comment type="caution">
    <text evidence="1">The sequence shown here is derived from an EMBL/GenBank/DDBJ whole genome shotgun (WGS) entry which is preliminary data.</text>
</comment>
<organism evidence="1 2">
    <name type="scientific">Oribacterium sinus F0268</name>
    <dbReference type="NCBI Taxonomy" id="585501"/>
    <lineage>
        <taxon>Bacteria</taxon>
        <taxon>Bacillati</taxon>
        <taxon>Bacillota</taxon>
        <taxon>Clostridia</taxon>
        <taxon>Lachnospirales</taxon>
        <taxon>Lachnospiraceae</taxon>
        <taxon>Oribacterium</taxon>
    </lineage>
</organism>
<dbReference type="HOGENOM" id="CLU_2701190_0_0_9"/>
<evidence type="ECO:0000313" key="1">
    <source>
        <dbReference type="EMBL" id="EEJ52669.1"/>
    </source>
</evidence>